<dbReference type="AlphaFoldDB" id="K3WBG1"/>
<dbReference type="HOGENOM" id="CLU_2504763_0_0_1"/>
<proteinExistence type="predicted"/>
<accession>K3WBG1</accession>
<reference evidence="2" key="2">
    <citation type="submission" date="2010-04" db="EMBL/GenBank/DDBJ databases">
        <authorList>
            <person name="Buell R."/>
            <person name="Hamilton J."/>
            <person name="Hostetler J."/>
        </authorList>
    </citation>
    <scope>NUCLEOTIDE SEQUENCE [LARGE SCALE GENOMIC DNA]</scope>
    <source>
        <strain evidence="2">DAOM:BR144</strain>
    </source>
</reference>
<keyword evidence="2" id="KW-1185">Reference proteome</keyword>
<evidence type="ECO:0000313" key="1">
    <source>
        <dbReference type="EnsemblProtists" id="PYU1_T002302"/>
    </source>
</evidence>
<dbReference type="EnsemblProtists" id="PYU1_T002302">
    <property type="protein sequence ID" value="PYU1_T002302"/>
    <property type="gene ID" value="PYU1_G002299"/>
</dbReference>
<reference evidence="1" key="3">
    <citation type="submission" date="2014-11" db="UniProtKB">
        <authorList>
            <consortium name="EnsemblProtists"/>
        </authorList>
    </citation>
    <scope>IDENTIFICATION</scope>
    <source>
        <strain evidence="1">DAOM BR144</strain>
    </source>
</reference>
<dbReference type="InParanoid" id="K3WBG1"/>
<organism evidence="1 2">
    <name type="scientific">Globisporangium ultimum (strain ATCC 200006 / CBS 805.95 / DAOM BR144)</name>
    <name type="common">Pythium ultimum</name>
    <dbReference type="NCBI Taxonomy" id="431595"/>
    <lineage>
        <taxon>Eukaryota</taxon>
        <taxon>Sar</taxon>
        <taxon>Stramenopiles</taxon>
        <taxon>Oomycota</taxon>
        <taxon>Peronosporomycetes</taxon>
        <taxon>Pythiales</taxon>
        <taxon>Pythiaceae</taxon>
        <taxon>Globisporangium</taxon>
    </lineage>
</organism>
<evidence type="ECO:0000313" key="2">
    <source>
        <dbReference type="Proteomes" id="UP000019132"/>
    </source>
</evidence>
<sequence length="86" mass="9462">FSISTPSVNIANGKRYGLFLYAGISLLKIKNLYGWETLISNACTSQFLLRWLGIMVALYRGYLVGGEWLSTGIGCLANFFSLSTSL</sequence>
<reference evidence="2" key="1">
    <citation type="journal article" date="2010" name="Genome Biol.">
        <title>Genome sequence of the necrotrophic plant pathogen Pythium ultimum reveals original pathogenicity mechanisms and effector repertoire.</title>
        <authorList>
            <person name="Levesque C.A."/>
            <person name="Brouwer H."/>
            <person name="Cano L."/>
            <person name="Hamilton J.P."/>
            <person name="Holt C."/>
            <person name="Huitema E."/>
            <person name="Raffaele S."/>
            <person name="Robideau G.P."/>
            <person name="Thines M."/>
            <person name="Win J."/>
            <person name="Zerillo M.M."/>
            <person name="Beakes G.W."/>
            <person name="Boore J.L."/>
            <person name="Busam D."/>
            <person name="Dumas B."/>
            <person name="Ferriera S."/>
            <person name="Fuerstenberg S.I."/>
            <person name="Gachon C.M."/>
            <person name="Gaulin E."/>
            <person name="Govers F."/>
            <person name="Grenville-Briggs L."/>
            <person name="Horner N."/>
            <person name="Hostetler J."/>
            <person name="Jiang R.H."/>
            <person name="Johnson J."/>
            <person name="Krajaejun T."/>
            <person name="Lin H."/>
            <person name="Meijer H.J."/>
            <person name="Moore B."/>
            <person name="Morris P."/>
            <person name="Phuntmart V."/>
            <person name="Puiu D."/>
            <person name="Shetty J."/>
            <person name="Stajich J.E."/>
            <person name="Tripathy S."/>
            <person name="Wawra S."/>
            <person name="van West P."/>
            <person name="Whitty B.R."/>
            <person name="Coutinho P.M."/>
            <person name="Henrissat B."/>
            <person name="Martin F."/>
            <person name="Thomas P.D."/>
            <person name="Tyler B.M."/>
            <person name="De Vries R.P."/>
            <person name="Kamoun S."/>
            <person name="Yandell M."/>
            <person name="Tisserat N."/>
            <person name="Buell C.R."/>
        </authorList>
    </citation>
    <scope>NUCLEOTIDE SEQUENCE</scope>
    <source>
        <strain evidence="2">DAOM:BR144</strain>
    </source>
</reference>
<dbReference type="VEuPathDB" id="FungiDB:PYU1_G002299"/>
<name>K3WBG1_GLOUD</name>
<dbReference type="Proteomes" id="UP000019132">
    <property type="component" value="Unassembled WGS sequence"/>
</dbReference>
<protein>
    <submittedName>
        <fullName evidence="1">Uncharacterized protein</fullName>
    </submittedName>
</protein>